<evidence type="ECO:0000256" key="2">
    <source>
        <dbReference type="SAM" id="Phobius"/>
    </source>
</evidence>
<feature type="chain" id="PRO_5001935893" description="Secreted protein" evidence="3">
    <location>
        <begin position="30"/>
        <end position="819"/>
    </location>
</feature>
<feature type="region of interest" description="Disordered" evidence="1">
    <location>
        <begin position="36"/>
        <end position="59"/>
    </location>
</feature>
<sequence length="819" mass="84858">MTAGRTAARLGAVALVGALAASPLPGANAQGIAVPVAPGTDAADDQWESDSARPGESSSPVQIDLVAAPALDNGPLAPGATLTVTLRLTNSSDQRIDDLSLTPQRADAVSAVPQAREGLAAPSTSYGYYAQSLDIEPLDPGESREVTVTTATDSAAASTLSISEPGVYPVLFSLLGTDPVSGGAGVMETERFLLPVGEQEKPTDVPGLSLLYPVTAEVDITPGETGAAPQQQPLLLESDQLAGQLTADGRLTRLLEIYAESAPGAASCLAIDPELVDVVSRMSQGYTVGAEQRLPERPQRLRDSWGSEDDADEGVAGTGAEDAAAWIARLTEIASTRCIIALPWASASVDAVAATDDEWLVRETLERGPATLNQILGTPGVTNTIISPAGYVSPPTVSALGWADHSRSTVPTGGMSAAWEASHAVADTPSAAAPVPQQTVSTLVAGNTVWSGQGAGRFHTLAPGIMSAGYDDSLAATLAATGPNPATVGYSNPYLRYDLNLDSTLSRDITAASALDLAVGTDDQPVLAALPLTLEPDTAQRTVDAANRLLATGQATPLSVPDYLAPTEEESRALIDAPPLADDPEPAFGSPFADPSVYSDAEILQAGQQAGYTDDLTRILSNDPALALTRYGYTLPLRRDQIRSLSWPGWPGRANARSYEESVDRSGAILAGSGAAVQQLRESIALLPPGNVYTRTSESSPLLIVAENRLPLPVEAHISHDTDAEGVRLTTPDVVRIPAFGSITTSMTADLPDKAEQTELRLWLATPDGSAISAPVDITVQTRGGSLVLLTAMGLLALVLVVGVVARLASRHRRPPDSG</sequence>
<name>A0A097IJ19_9CORY</name>
<evidence type="ECO:0000256" key="1">
    <source>
        <dbReference type="SAM" id="MobiDB-lite"/>
    </source>
</evidence>
<dbReference type="HOGENOM" id="CLU_017917_0_0_11"/>
<keyword evidence="2" id="KW-0472">Membrane</keyword>
<evidence type="ECO:0000313" key="5">
    <source>
        <dbReference type="Proteomes" id="UP000029914"/>
    </source>
</evidence>
<dbReference type="AlphaFoldDB" id="A0A097IJ19"/>
<dbReference type="STRING" id="558173.CDOO_13185"/>
<keyword evidence="2" id="KW-0812">Transmembrane</keyword>
<keyword evidence="2" id="KW-1133">Transmembrane helix</keyword>
<evidence type="ECO:0000313" key="4">
    <source>
        <dbReference type="EMBL" id="AIT62108.1"/>
    </source>
</evidence>
<feature type="compositionally biased region" description="Basic and acidic residues" evidence="1">
    <location>
        <begin position="293"/>
        <end position="305"/>
    </location>
</feature>
<dbReference type="RefSeq" id="WP_018022389.1">
    <property type="nucleotide sequence ID" value="NZ_AQUX01000007.1"/>
</dbReference>
<dbReference type="Proteomes" id="UP000029914">
    <property type="component" value="Chromosome"/>
</dbReference>
<evidence type="ECO:0000256" key="3">
    <source>
        <dbReference type="SAM" id="SignalP"/>
    </source>
</evidence>
<dbReference type="eggNOG" id="COG3170">
    <property type="taxonomic scope" value="Bacteria"/>
</dbReference>
<accession>A0A097IJ19</accession>
<proteinExistence type="predicted"/>
<feature type="signal peptide" evidence="3">
    <location>
        <begin position="1"/>
        <end position="29"/>
    </location>
</feature>
<dbReference type="KEGG" id="cdo:CDOO_13185"/>
<keyword evidence="3" id="KW-0732">Signal</keyword>
<organism evidence="4 5">
    <name type="scientific">Corynebacterium doosanense CAU 212 = DSM 45436</name>
    <dbReference type="NCBI Taxonomy" id="558173"/>
    <lineage>
        <taxon>Bacteria</taxon>
        <taxon>Bacillati</taxon>
        <taxon>Actinomycetota</taxon>
        <taxon>Actinomycetes</taxon>
        <taxon>Mycobacteriales</taxon>
        <taxon>Corynebacteriaceae</taxon>
        <taxon>Corynebacterium</taxon>
    </lineage>
</organism>
<gene>
    <name evidence="4" type="ORF">CDOO_13185</name>
</gene>
<dbReference type="OrthoDB" id="3797035at2"/>
<keyword evidence="5" id="KW-1185">Reference proteome</keyword>
<feature type="transmembrane region" description="Helical" evidence="2">
    <location>
        <begin position="787"/>
        <end position="809"/>
    </location>
</feature>
<evidence type="ECO:0008006" key="6">
    <source>
        <dbReference type="Google" id="ProtNLM"/>
    </source>
</evidence>
<reference evidence="4 5" key="1">
    <citation type="submission" date="2013-09" db="EMBL/GenBank/DDBJ databases">
        <title>Complete genome sequence of Corynebacterium doosanense CAU 212(T) (=DSM 45436(T)), isolated from activated sludge.</title>
        <authorList>
            <person name="Schaffert L."/>
            <person name="Albersmeier A."/>
            <person name="Kalinowski J."/>
            <person name="Ruckert C."/>
        </authorList>
    </citation>
    <scope>NUCLEOTIDE SEQUENCE [LARGE SCALE GENOMIC DNA]</scope>
    <source>
        <strain evidence="4 5">CAU 212</strain>
    </source>
</reference>
<feature type="region of interest" description="Disordered" evidence="1">
    <location>
        <begin position="290"/>
        <end position="317"/>
    </location>
</feature>
<dbReference type="EMBL" id="CP006764">
    <property type="protein sequence ID" value="AIT62108.1"/>
    <property type="molecule type" value="Genomic_DNA"/>
</dbReference>
<protein>
    <recommendedName>
        <fullName evidence="6">Secreted protein</fullName>
    </recommendedName>
</protein>